<proteinExistence type="predicted"/>
<dbReference type="AlphaFoldDB" id="A0A1I7PHP3"/>
<dbReference type="EMBL" id="CP016094">
    <property type="protein sequence ID" value="AOS43132.1"/>
    <property type="molecule type" value="Genomic_DNA"/>
</dbReference>
<evidence type="ECO:0000256" key="1">
    <source>
        <dbReference type="SAM" id="SignalP"/>
    </source>
</evidence>
<keyword evidence="1" id="KW-0732">Signal</keyword>
<dbReference type="STRING" id="1838286.Verru16b_00173"/>
<feature type="chain" id="PRO_5009304120" evidence="1">
    <location>
        <begin position="26"/>
        <end position="255"/>
    </location>
</feature>
<reference evidence="2 3" key="1">
    <citation type="submission" date="2016-06" db="EMBL/GenBank/DDBJ databases">
        <title>Three novel species with peptidoglycan cell walls form the new genus Lacunisphaera gen. nov. in the family Opitutaceae of the verrucomicrobial subdivision 4.</title>
        <authorList>
            <person name="Rast P."/>
            <person name="Gloeckner I."/>
            <person name="Jogler M."/>
            <person name="Boedeker C."/>
            <person name="Jeske O."/>
            <person name="Wiegand S."/>
            <person name="Reinhardt R."/>
            <person name="Schumann P."/>
            <person name="Rohde M."/>
            <person name="Spring S."/>
            <person name="Gloeckner F.O."/>
            <person name="Jogler C."/>
        </authorList>
    </citation>
    <scope>NUCLEOTIDE SEQUENCE [LARGE SCALE GENOMIC DNA]</scope>
    <source>
        <strain evidence="2 3">IG16b</strain>
    </source>
</reference>
<protein>
    <submittedName>
        <fullName evidence="2">Uncharacterized protein</fullName>
    </submittedName>
</protein>
<dbReference type="RefSeq" id="WP_069960520.1">
    <property type="nucleotide sequence ID" value="NZ_CP016094.1"/>
</dbReference>
<accession>A0A1I7PHP3</accession>
<organism evidence="2 3">
    <name type="scientific">Lacunisphaera limnophila</name>
    <dbReference type="NCBI Taxonomy" id="1838286"/>
    <lineage>
        <taxon>Bacteria</taxon>
        <taxon>Pseudomonadati</taxon>
        <taxon>Verrucomicrobiota</taxon>
        <taxon>Opitutia</taxon>
        <taxon>Opitutales</taxon>
        <taxon>Opitutaceae</taxon>
        <taxon>Lacunisphaera</taxon>
    </lineage>
</organism>
<dbReference type="Gene3D" id="2.40.360.20">
    <property type="match status" value="1"/>
</dbReference>
<dbReference type="KEGG" id="obg:Verru16b_00173"/>
<keyword evidence="3" id="KW-1185">Reference proteome</keyword>
<evidence type="ECO:0000313" key="3">
    <source>
        <dbReference type="Proteomes" id="UP000095228"/>
    </source>
</evidence>
<name>A0A1I7PHP3_9BACT</name>
<sequence>MNFPSSLLRRLTALLAAGLAAAAAADELHDQIGLLGPDFLVRAIPAPVLDRPADWINRDDGDYHYVYTAGDDHGQKEQVETHRYDAAHPGRVWHRQIGASFVESFELLDNQAIRFHAETDRQHGYQVDFSPGISIPAGVKAGDTWQAESDLAAFHLDPAGKAAFQGRMTATCRYVGAWRVKVPAGEFDAVLIEQSFDVAIGPAKVSDVRHLFYARGAGVVAEVEAIRATALVVIRVREKSAKVLSRLPAPAASAP</sequence>
<dbReference type="OrthoDB" id="8544485at2"/>
<feature type="signal peptide" evidence="1">
    <location>
        <begin position="1"/>
        <end position="25"/>
    </location>
</feature>
<dbReference type="Proteomes" id="UP000095228">
    <property type="component" value="Chromosome"/>
</dbReference>
<evidence type="ECO:0000313" key="2">
    <source>
        <dbReference type="EMBL" id="AOS43132.1"/>
    </source>
</evidence>
<gene>
    <name evidence="2" type="ORF">Verru16b_00173</name>
</gene>